<proteinExistence type="predicted"/>
<keyword evidence="1" id="KW-1133">Transmembrane helix</keyword>
<evidence type="ECO:0000256" key="1">
    <source>
        <dbReference type="SAM" id="Phobius"/>
    </source>
</evidence>
<dbReference type="AlphaFoldDB" id="A0A4U5QDW7"/>
<organism evidence="2">
    <name type="scientific">Populus alba</name>
    <name type="common">White poplar</name>
    <dbReference type="NCBI Taxonomy" id="43335"/>
    <lineage>
        <taxon>Eukaryota</taxon>
        <taxon>Viridiplantae</taxon>
        <taxon>Streptophyta</taxon>
        <taxon>Embryophyta</taxon>
        <taxon>Tracheophyta</taxon>
        <taxon>Spermatophyta</taxon>
        <taxon>Magnoliopsida</taxon>
        <taxon>eudicotyledons</taxon>
        <taxon>Gunneridae</taxon>
        <taxon>Pentapetalae</taxon>
        <taxon>rosids</taxon>
        <taxon>fabids</taxon>
        <taxon>Malpighiales</taxon>
        <taxon>Salicaceae</taxon>
        <taxon>Saliceae</taxon>
        <taxon>Populus</taxon>
    </lineage>
</organism>
<name>A0A4U5QDW7_POPAL</name>
<accession>A0A4U5QDW7</accession>
<gene>
    <name evidence="2" type="ORF">D5086_0000099990</name>
</gene>
<reference evidence="2" key="1">
    <citation type="submission" date="2018-10" db="EMBL/GenBank/DDBJ databases">
        <title>Population genomic analysis revealed the cold adaptation of white poplar.</title>
        <authorList>
            <person name="Liu Y.-J."/>
        </authorList>
    </citation>
    <scope>NUCLEOTIDE SEQUENCE [LARGE SCALE GENOMIC DNA]</scope>
    <source>
        <strain evidence="2">PAL-ZL1</strain>
    </source>
</reference>
<sequence>MSRWSKLGHNSWVNFKILAWRGGTPMRLCCWREDLEKWKLLISGSFTGVEDCDFDEWSWWADDDFTGGCNGCMVALGGASSTCWRKRQRRDGFNWGSGCEIRLVLVQAGAGCFGLLWVDSGGRVGKVKETRIMVLVVAGDWSVASGCGYGTVMWYLSWFGGADRWLWGVGQRRRWGLGCDKRRRNC</sequence>
<evidence type="ECO:0000313" key="2">
    <source>
        <dbReference type="EMBL" id="TKS08700.1"/>
    </source>
</evidence>
<keyword evidence="1" id="KW-0812">Transmembrane</keyword>
<comment type="caution">
    <text evidence="2">The sequence shown here is derived from an EMBL/GenBank/DDBJ whole genome shotgun (WGS) entry which is preliminary data.</text>
</comment>
<keyword evidence="1" id="KW-0472">Membrane</keyword>
<protein>
    <submittedName>
        <fullName evidence="2">Uncharacterized protein</fullName>
    </submittedName>
</protein>
<feature type="transmembrane region" description="Helical" evidence="1">
    <location>
        <begin position="132"/>
        <end position="156"/>
    </location>
</feature>
<dbReference type="EMBL" id="RCHU01000292">
    <property type="protein sequence ID" value="TKS08700.1"/>
    <property type="molecule type" value="Genomic_DNA"/>
</dbReference>